<comment type="cofactor">
    <cofactor evidence="1 25">
        <name>heme</name>
        <dbReference type="ChEBI" id="CHEBI:30413"/>
    </cofactor>
</comment>
<evidence type="ECO:0000256" key="15">
    <source>
        <dbReference type="ARBA" id="ARBA00023098"/>
    </source>
</evidence>
<dbReference type="GO" id="GO:0034650">
    <property type="term" value="P:cortisol metabolic process"/>
    <property type="evidence" value="ECO:0007669"/>
    <property type="project" value="TreeGrafter"/>
</dbReference>
<keyword evidence="9 25" id="KW-0479">Metal-binding</keyword>
<keyword evidence="18" id="KW-1207">Sterol metabolism</keyword>
<dbReference type="AlphaFoldDB" id="A0AAD9KH65"/>
<dbReference type="InterPro" id="IPR036396">
    <property type="entry name" value="Cyt_P450_sf"/>
</dbReference>
<keyword evidence="10" id="KW-0999">Mitochondrion inner membrane</keyword>
<gene>
    <name evidence="27" type="ORF">NP493_1092g00050</name>
</gene>
<comment type="caution">
    <text evidence="27">The sequence shown here is derived from an EMBL/GenBank/DDBJ whole genome shotgun (WGS) entry which is preliminary data.</text>
</comment>
<dbReference type="InterPro" id="IPR001128">
    <property type="entry name" value="Cyt_P450"/>
</dbReference>
<keyword evidence="16" id="KW-0496">Mitochondrion</keyword>
<evidence type="ECO:0000256" key="20">
    <source>
        <dbReference type="ARBA" id="ARBA00023250"/>
    </source>
</evidence>
<dbReference type="GO" id="GO:0020037">
    <property type="term" value="F:heme binding"/>
    <property type="evidence" value="ECO:0007669"/>
    <property type="project" value="InterPro"/>
</dbReference>
<keyword evidence="14 26" id="KW-0503">Monooxygenase</keyword>
<evidence type="ECO:0000256" key="25">
    <source>
        <dbReference type="PIRSR" id="PIRSR602401-1"/>
    </source>
</evidence>
<keyword evidence="17" id="KW-0472">Membrane</keyword>
<dbReference type="GO" id="GO:0005506">
    <property type="term" value="F:iron ion binding"/>
    <property type="evidence" value="ECO:0007669"/>
    <property type="project" value="InterPro"/>
</dbReference>
<proteinExistence type="inferred from homology"/>
<evidence type="ECO:0000256" key="17">
    <source>
        <dbReference type="ARBA" id="ARBA00023136"/>
    </source>
</evidence>
<evidence type="ECO:0000256" key="8">
    <source>
        <dbReference type="ARBA" id="ARBA00022617"/>
    </source>
</evidence>
<evidence type="ECO:0000256" key="6">
    <source>
        <dbReference type="ARBA" id="ARBA00019844"/>
    </source>
</evidence>
<dbReference type="FunFam" id="1.10.630.10:FF:000006">
    <property type="entry name" value="Cytochrome P450 302a1, mitochondrial"/>
    <property type="match status" value="1"/>
</dbReference>
<evidence type="ECO:0000256" key="11">
    <source>
        <dbReference type="ARBA" id="ARBA00022946"/>
    </source>
</evidence>
<evidence type="ECO:0000256" key="21">
    <source>
        <dbReference type="ARBA" id="ARBA00030343"/>
    </source>
</evidence>
<evidence type="ECO:0000256" key="10">
    <source>
        <dbReference type="ARBA" id="ARBA00022792"/>
    </source>
</evidence>
<keyword evidence="28" id="KW-1185">Reference proteome</keyword>
<evidence type="ECO:0000256" key="5">
    <source>
        <dbReference type="ARBA" id="ARBA00012764"/>
    </source>
</evidence>
<evidence type="ECO:0000256" key="1">
    <source>
        <dbReference type="ARBA" id="ARBA00001971"/>
    </source>
</evidence>
<evidence type="ECO:0000256" key="3">
    <source>
        <dbReference type="ARBA" id="ARBA00005108"/>
    </source>
</evidence>
<dbReference type="EMBL" id="JAODUO010001097">
    <property type="protein sequence ID" value="KAK2171156.1"/>
    <property type="molecule type" value="Genomic_DNA"/>
</dbReference>
<protein>
    <recommendedName>
        <fullName evidence="6">Cholesterol side-chain cleavage enzyme, mitochondrial</fullName>
        <ecNumber evidence="5">1.14.15.6</ecNumber>
    </recommendedName>
    <alternativeName>
        <fullName evidence="21">CYPXIA1</fullName>
    </alternativeName>
    <alternativeName>
        <fullName evidence="23">Cholesterol desmolase</fullName>
    </alternativeName>
    <alternativeName>
        <fullName evidence="22">Cytochrome P450 11A1</fullName>
    </alternativeName>
    <alternativeName>
        <fullName evidence="24">Cytochrome P450(scc)</fullName>
    </alternativeName>
</protein>
<dbReference type="GO" id="GO:0008386">
    <property type="term" value="F:cholesterol monooxygenase (side-chain-cleaving) activity"/>
    <property type="evidence" value="ECO:0007669"/>
    <property type="project" value="UniProtKB-EC"/>
</dbReference>
<dbReference type="Gene3D" id="1.10.630.10">
    <property type="entry name" value="Cytochrome P450"/>
    <property type="match status" value="1"/>
</dbReference>
<evidence type="ECO:0000256" key="26">
    <source>
        <dbReference type="RuleBase" id="RU000461"/>
    </source>
</evidence>
<evidence type="ECO:0000256" key="2">
    <source>
        <dbReference type="ARBA" id="ARBA00004637"/>
    </source>
</evidence>
<evidence type="ECO:0000256" key="18">
    <source>
        <dbReference type="ARBA" id="ARBA00023166"/>
    </source>
</evidence>
<dbReference type="Proteomes" id="UP001209878">
    <property type="component" value="Unassembled WGS sequence"/>
</dbReference>
<dbReference type="GO" id="GO:0006700">
    <property type="term" value="P:C21-steroid hormone biosynthetic process"/>
    <property type="evidence" value="ECO:0007669"/>
    <property type="project" value="TreeGrafter"/>
</dbReference>
<comment type="similarity">
    <text evidence="4 26">Belongs to the cytochrome P450 family.</text>
</comment>
<evidence type="ECO:0000256" key="4">
    <source>
        <dbReference type="ARBA" id="ARBA00010617"/>
    </source>
</evidence>
<evidence type="ECO:0000256" key="12">
    <source>
        <dbReference type="ARBA" id="ARBA00023002"/>
    </source>
</evidence>
<dbReference type="PANTHER" id="PTHR24279:SF3">
    <property type="entry name" value="CHOLESTEROL SIDE-CHAIN CLEAVAGE ENZYME, MITOCHONDRIAL"/>
    <property type="match status" value="1"/>
</dbReference>
<keyword evidence="20" id="KW-0755">Steroidogenesis</keyword>
<dbReference type="InterPro" id="IPR002401">
    <property type="entry name" value="Cyt_P450_E_grp-I"/>
</dbReference>
<comment type="pathway">
    <text evidence="3">Lipid metabolism; C21-steroid hormone metabolism.</text>
</comment>
<sequence length="432" mass="49406">MFKGKLGPQKQVHLADPRLFEQVMRAQGKYPDRPAFNSWKLYRRVTGKSCGIVTGTGEEWHSARAVLNKKMLPPKKVAEFTGVLSEVTSDLVEKLRYIRDTQGAEALTTSIPNELYKWSMESIGSVLFETRMGCLKPDMPERVQAFIDSISQMMQSSLQVMIGEEIHRTLNTRFWRRHEAAWDAIFDIGKSYIDEKLDDLEKAMEEGRDIAEEEGGKFLTHLLSSQNLSMRQIYANVTELLLSGVDTTSNTLAFTLHLLSTHPEVQEKLHAEVSRVLGQGTPTPESMEQMSYLKCILKEALRLYPVVTMNVRVLDEDLVIDGYRIPKKTMYVMNHYAACRNEQLFEKADEFIPERWDRSVHRHTKKPFASLPFGFGTRACLGKRIAKLELHLALSKMSQNFKLEPYAGMQLKPTLRTLLTAGPHLPLRMIDR</sequence>
<evidence type="ECO:0000256" key="16">
    <source>
        <dbReference type="ARBA" id="ARBA00023128"/>
    </source>
</evidence>
<dbReference type="PANTHER" id="PTHR24279">
    <property type="entry name" value="CYTOCHROME P450"/>
    <property type="match status" value="1"/>
</dbReference>
<keyword evidence="12 26" id="KW-0560">Oxidoreductase</keyword>
<keyword evidence="13 25" id="KW-0408">Iron</keyword>
<name>A0AAD9KH65_RIDPI</name>
<dbReference type="EC" id="1.14.15.6" evidence="5"/>
<dbReference type="Pfam" id="PF00067">
    <property type="entry name" value="p450"/>
    <property type="match status" value="1"/>
</dbReference>
<dbReference type="GO" id="GO:0008203">
    <property type="term" value="P:cholesterol metabolic process"/>
    <property type="evidence" value="ECO:0007669"/>
    <property type="project" value="UniProtKB-KW"/>
</dbReference>
<dbReference type="GO" id="GO:0006704">
    <property type="term" value="P:glucocorticoid biosynthetic process"/>
    <property type="evidence" value="ECO:0007669"/>
    <property type="project" value="TreeGrafter"/>
</dbReference>
<evidence type="ECO:0000256" key="13">
    <source>
        <dbReference type="ARBA" id="ARBA00023004"/>
    </source>
</evidence>
<dbReference type="InterPro" id="IPR050479">
    <property type="entry name" value="CYP11_CYP27_families"/>
</dbReference>
<evidence type="ECO:0000256" key="9">
    <source>
        <dbReference type="ARBA" id="ARBA00022723"/>
    </source>
</evidence>
<evidence type="ECO:0000256" key="14">
    <source>
        <dbReference type="ARBA" id="ARBA00023033"/>
    </source>
</evidence>
<evidence type="ECO:0000256" key="24">
    <source>
        <dbReference type="ARBA" id="ARBA00033394"/>
    </source>
</evidence>
<dbReference type="PRINTS" id="PR00385">
    <property type="entry name" value="P450"/>
</dbReference>
<reference evidence="27" key="1">
    <citation type="journal article" date="2023" name="Mol. Biol. Evol.">
        <title>Third-Generation Sequencing Reveals the Adaptive Role of the Epigenome in Three Deep-Sea Polychaetes.</title>
        <authorList>
            <person name="Perez M."/>
            <person name="Aroh O."/>
            <person name="Sun Y."/>
            <person name="Lan Y."/>
            <person name="Juniper S.K."/>
            <person name="Young C.R."/>
            <person name="Angers B."/>
            <person name="Qian P.Y."/>
        </authorList>
    </citation>
    <scope>NUCLEOTIDE SEQUENCE</scope>
    <source>
        <strain evidence="27">R07B-5</strain>
    </source>
</reference>
<keyword evidence="19" id="KW-0753">Steroid metabolism</keyword>
<organism evidence="27 28">
    <name type="scientific">Ridgeia piscesae</name>
    <name type="common">Tubeworm</name>
    <dbReference type="NCBI Taxonomy" id="27915"/>
    <lineage>
        <taxon>Eukaryota</taxon>
        <taxon>Metazoa</taxon>
        <taxon>Spiralia</taxon>
        <taxon>Lophotrochozoa</taxon>
        <taxon>Annelida</taxon>
        <taxon>Polychaeta</taxon>
        <taxon>Sedentaria</taxon>
        <taxon>Canalipalpata</taxon>
        <taxon>Sabellida</taxon>
        <taxon>Siboglinidae</taxon>
        <taxon>Ridgeia</taxon>
    </lineage>
</organism>
<dbReference type="InterPro" id="IPR017972">
    <property type="entry name" value="Cyt_P450_CS"/>
</dbReference>
<keyword evidence="8 25" id="KW-0349">Heme</keyword>
<keyword evidence="11" id="KW-0809">Transit peptide</keyword>
<dbReference type="CDD" id="cd11054">
    <property type="entry name" value="CYP24A1-like"/>
    <property type="match status" value="1"/>
</dbReference>
<evidence type="ECO:0000256" key="22">
    <source>
        <dbReference type="ARBA" id="ARBA00032666"/>
    </source>
</evidence>
<dbReference type="GO" id="GO:0005743">
    <property type="term" value="C:mitochondrial inner membrane"/>
    <property type="evidence" value="ECO:0007669"/>
    <property type="project" value="UniProtKB-SubCell"/>
</dbReference>
<keyword evidence="7" id="KW-0153">Cholesterol metabolism</keyword>
<dbReference type="PRINTS" id="PR00463">
    <property type="entry name" value="EP450I"/>
</dbReference>
<keyword evidence="15" id="KW-0443">Lipid metabolism</keyword>
<evidence type="ECO:0000256" key="23">
    <source>
        <dbReference type="ARBA" id="ARBA00033274"/>
    </source>
</evidence>
<dbReference type="GO" id="GO:0071375">
    <property type="term" value="P:cellular response to peptide hormone stimulus"/>
    <property type="evidence" value="ECO:0007669"/>
    <property type="project" value="TreeGrafter"/>
</dbReference>
<accession>A0AAD9KH65</accession>
<evidence type="ECO:0000313" key="28">
    <source>
        <dbReference type="Proteomes" id="UP001209878"/>
    </source>
</evidence>
<feature type="binding site" description="axial binding residue" evidence="25">
    <location>
        <position position="380"/>
    </location>
    <ligand>
        <name>heme</name>
        <dbReference type="ChEBI" id="CHEBI:30413"/>
    </ligand>
    <ligandPart>
        <name>Fe</name>
        <dbReference type="ChEBI" id="CHEBI:18248"/>
    </ligandPart>
</feature>
<dbReference type="PROSITE" id="PS00086">
    <property type="entry name" value="CYTOCHROME_P450"/>
    <property type="match status" value="1"/>
</dbReference>
<comment type="subcellular location">
    <subcellularLocation>
        <location evidence="2">Mitochondrion inner membrane</location>
        <topology evidence="2">Peripheral membrane protein</topology>
    </subcellularLocation>
</comment>
<dbReference type="SUPFAM" id="SSF48264">
    <property type="entry name" value="Cytochrome P450"/>
    <property type="match status" value="1"/>
</dbReference>
<evidence type="ECO:0000256" key="19">
    <source>
        <dbReference type="ARBA" id="ARBA00023221"/>
    </source>
</evidence>
<evidence type="ECO:0000256" key="7">
    <source>
        <dbReference type="ARBA" id="ARBA00022548"/>
    </source>
</evidence>
<evidence type="ECO:0000313" key="27">
    <source>
        <dbReference type="EMBL" id="KAK2171156.1"/>
    </source>
</evidence>